<organism evidence="1 2">
    <name type="scientific">Pisolithus microcarpus 441</name>
    <dbReference type="NCBI Taxonomy" id="765257"/>
    <lineage>
        <taxon>Eukaryota</taxon>
        <taxon>Fungi</taxon>
        <taxon>Dikarya</taxon>
        <taxon>Basidiomycota</taxon>
        <taxon>Agaricomycotina</taxon>
        <taxon>Agaricomycetes</taxon>
        <taxon>Agaricomycetidae</taxon>
        <taxon>Boletales</taxon>
        <taxon>Sclerodermatineae</taxon>
        <taxon>Pisolithaceae</taxon>
        <taxon>Pisolithus</taxon>
    </lineage>
</organism>
<evidence type="ECO:0000313" key="1">
    <source>
        <dbReference type="EMBL" id="KIK21749.1"/>
    </source>
</evidence>
<evidence type="ECO:0000313" key="2">
    <source>
        <dbReference type="Proteomes" id="UP000054018"/>
    </source>
</evidence>
<protein>
    <submittedName>
        <fullName evidence="1">Uncharacterized protein</fullName>
    </submittedName>
</protein>
<proteinExistence type="predicted"/>
<name>A0A0C9Z6N9_9AGAM</name>
<dbReference type="AlphaFoldDB" id="A0A0C9Z6N9"/>
<accession>A0A0C9Z6N9</accession>
<dbReference type="EMBL" id="KN833747">
    <property type="protein sequence ID" value="KIK21749.1"/>
    <property type="molecule type" value="Genomic_DNA"/>
</dbReference>
<keyword evidence="2" id="KW-1185">Reference proteome</keyword>
<dbReference type="HOGENOM" id="CLU_2850602_0_0_1"/>
<gene>
    <name evidence="1" type="ORF">PISMIDRAFT_535221</name>
</gene>
<sequence>MQCLLITLLGAPDPLFSSKRLQPSHLSCAAVAPIHRMADWLAGWGSNTGGTVVPSPIRILLCILS</sequence>
<dbReference type="Proteomes" id="UP000054018">
    <property type="component" value="Unassembled WGS sequence"/>
</dbReference>
<reference evidence="2" key="2">
    <citation type="submission" date="2015-01" db="EMBL/GenBank/DDBJ databases">
        <title>Evolutionary Origins and Diversification of the Mycorrhizal Mutualists.</title>
        <authorList>
            <consortium name="DOE Joint Genome Institute"/>
            <consortium name="Mycorrhizal Genomics Consortium"/>
            <person name="Kohler A."/>
            <person name="Kuo A."/>
            <person name="Nagy L.G."/>
            <person name="Floudas D."/>
            <person name="Copeland A."/>
            <person name="Barry K.W."/>
            <person name="Cichocki N."/>
            <person name="Veneault-Fourrey C."/>
            <person name="LaButti K."/>
            <person name="Lindquist E.A."/>
            <person name="Lipzen A."/>
            <person name="Lundell T."/>
            <person name="Morin E."/>
            <person name="Murat C."/>
            <person name="Riley R."/>
            <person name="Ohm R."/>
            <person name="Sun H."/>
            <person name="Tunlid A."/>
            <person name="Henrissat B."/>
            <person name="Grigoriev I.V."/>
            <person name="Hibbett D.S."/>
            <person name="Martin F."/>
        </authorList>
    </citation>
    <scope>NUCLEOTIDE SEQUENCE [LARGE SCALE GENOMIC DNA]</scope>
    <source>
        <strain evidence="2">441</strain>
    </source>
</reference>
<reference evidence="1 2" key="1">
    <citation type="submission" date="2014-04" db="EMBL/GenBank/DDBJ databases">
        <authorList>
            <consortium name="DOE Joint Genome Institute"/>
            <person name="Kuo A."/>
            <person name="Kohler A."/>
            <person name="Costa M.D."/>
            <person name="Nagy L.G."/>
            <person name="Floudas D."/>
            <person name="Copeland A."/>
            <person name="Barry K.W."/>
            <person name="Cichocki N."/>
            <person name="Veneault-Fourrey C."/>
            <person name="LaButti K."/>
            <person name="Lindquist E.A."/>
            <person name="Lipzen A."/>
            <person name="Lundell T."/>
            <person name="Morin E."/>
            <person name="Murat C."/>
            <person name="Sun H."/>
            <person name="Tunlid A."/>
            <person name="Henrissat B."/>
            <person name="Grigoriev I.V."/>
            <person name="Hibbett D.S."/>
            <person name="Martin F."/>
            <person name="Nordberg H.P."/>
            <person name="Cantor M.N."/>
            <person name="Hua S.X."/>
        </authorList>
    </citation>
    <scope>NUCLEOTIDE SEQUENCE [LARGE SCALE GENOMIC DNA]</scope>
    <source>
        <strain evidence="1 2">441</strain>
    </source>
</reference>